<dbReference type="Gene3D" id="1.10.287.630">
    <property type="entry name" value="Helix hairpin bin"/>
    <property type="match status" value="1"/>
</dbReference>
<evidence type="ECO:0000313" key="6">
    <source>
        <dbReference type="EMBL" id="SPC95861.1"/>
    </source>
</evidence>
<feature type="transmembrane region" description="Helical" evidence="4">
    <location>
        <begin position="426"/>
        <end position="451"/>
    </location>
</feature>
<sequence length="714" mass="82429">MSFLSRWVELSSRNSHNNNTNNNNSKRKSNANRGGDEDNAIANFNECHICNQVGVPVFHSIRCDPTNKPHWESTAGSSLISPKNPPYSQWSSDYVNRTCRSFWWGPFCRVLDPRSKHVKRWNRAVLLARGMALAVDPLFFNVIYMSVGSGPPCFYMHVVLATILTVVRTCVDLVHLCHMWIQFRLAYVSSESLVVGCGKLVWDARAIASHNLRSFKGFWLDAFVVLPVPQVVIWIVVPKLLKEERIKLIMAILLVTYLLQFLPKLYHSIYLLKKLQKVTGYIFGSVWWRFNLNLLAYFIASHVAGGCWYALSAQRLVTCLQQRCERSNKCNIANMSLLCSEARCNQQPQLLGNTLIGNQCHANLTTIKSVCLDDDGPFNYGIYGPALPVFSSNSLAIKILYPIFWGFLNLSSFGNELSPTTNPLELTFSICITLAGLSLFVTLIGNIQVFLQTVMATRKMVQLRHRDMEWWMRRRQLPPHLRRRVHHFERHRWAAMEGQDEMELIKDLPDGLRRDIKRYLCIDLVKKVPLFHMLDDLILDNICDLVKPLIYSKGEKIFREGDPVQRMVFIVHGHVKRSQALTKGFIGTSVIQPGGFFGDELLSWCLRRPFVDHLPSSSATFVCLESTEAYCLEADHLRYITDHFRYQFSRDRLMRTMRYYSSNWRTWGAVIIQFAWRRYRMRTDGTVSPNRGTESLLRHCAVLFMSYKPHDHLE</sequence>
<feature type="transmembrane region" description="Helical" evidence="4">
    <location>
        <begin position="286"/>
        <end position="311"/>
    </location>
</feature>
<reference evidence="6" key="1">
    <citation type="submission" date="2018-02" db="EMBL/GenBank/DDBJ databases">
        <authorList>
            <person name="Cohen D.B."/>
            <person name="Kent A.D."/>
        </authorList>
    </citation>
    <scope>NUCLEOTIDE SEQUENCE</scope>
</reference>
<dbReference type="CDD" id="cd00038">
    <property type="entry name" value="CAP_ED"/>
    <property type="match status" value="1"/>
</dbReference>
<dbReference type="Pfam" id="PF00027">
    <property type="entry name" value="cNMP_binding"/>
    <property type="match status" value="1"/>
</dbReference>
<feature type="transmembrane region" description="Helical" evidence="4">
    <location>
        <begin position="222"/>
        <end position="241"/>
    </location>
</feature>
<keyword evidence="4" id="KW-1133">Transmembrane helix</keyword>
<evidence type="ECO:0000259" key="5">
    <source>
        <dbReference type="PROSITE" id="PS50042"/>
    </source>
</evidence>
<dbReference type="PROSITE" id="PS50042">
    <property type="entry name" value="CNMP_BINDING_3"/>
    <property type="match status" value="1"/>
</dbReference>
<dbReference type="Gene3D" id="2.60.120.10">
    <property type="entry name" value="Jelly Rolls"/>
    <property type="match status" value="1"/>
</dbReference>
<dbReference type="InterPro" id="IPR000595">
    <property type="entry name" value="cNMP-bd_dom"/>
</dbReference>
<keyword evidence="4" id="KW-0472">Membrane</keyword>
<keyword evidence="1" id="KW-0813">Transport</keyword>
<keyword evidence="4" id="KW-0812">Transmembrane</keyword>
<evidence type="ECO:0000256" key="4">
    <source>
        <dbReference type="SAM" id="Phobius"/>
    </source>
</evidence>
<feature type="compositionally biased region" description="Low complexity" evidence="3">
    <location>
        <begin position="14"/>
        <end position="24"/>
    </location>
</feature>
<keyword evidence="1" id="KW-0406">Ion transport</keyword>
<feature type="transmembrane region" description="Helical" evidence="4">
    <location>
        <begin position="124"/>
        <end position="148"/>
    </location>
</feature>
<dbReference type="SUPFAM" id="SSF81324">
    <property type="entry name" value="Voltage-gated potassium channels"/>
    <property type="match status" value="1"/>
</dbReference>
<evidence type="ECO:0000256" key="3">
    <source>
        <dbReference type="SAM" id="MobiDB-lite"/>
    </source>
</evidence>
<dbReference type="PANTHER" id="PTHR45651:SF50">
    <property type="entry name" value="CYCLIC NUCLEOTIDE-GATED ION CHANNEL 2"/>
    <property type="match status" value="1"/>
</dbReference>
<keyword evidence="1" id="KW-1071">Ligand-gated ion channel</keyword>
<name>A0A2N9G9H5_FAGSY</name>
<dbReference type="GO" id="GO:0034220">
    <property type="term" value="P:monoatomic ion transmembrane transport"/>
    <property type="evidence" value="ECO:0007669"/>
    <property type="project" value="UniProtKB-KW"/>
</dbReference>
<dbReference type="InterPro" id="IPR014710">
    <property type="entry name" value="RmlC-like_jellyroll"/>
</dbReference>
<dbReference type="SUPFAM" id="SSF51206">
    <property type="entry name" value="cAMP-binding domain-like"/>
    <property type="match status" value="1"/>
</dbReference>
<proteinExistence type="predicted"/>
<feature type="transmembrane region" description="Helical" evidence="4">
    <location>
        <begin position="395"/>
        <end position="414"/>
    </location>
</feature>
<dbReference type="InterPro" id="IPR018490">
    <property type="entry name" value="cNMP-bd_dom_sf"/>
</dbReference>
<dbReference type="EMBL" id="OIVN01001613">
    <property type="protein sequence ID" value="SPC95861.1"/>
    <property type="molecule type" value="Genomic_DNA"/>
</dbReference>
<dbReference type="SMART" id="SM00100">
    <property type="entry name" value="cNMP"/>
    <property type="match status" value="1"/>
</dbReference>
<protein>
    <recommendedName>
        <fullName evidence="5">Cyclic nucleotide-binding domain-containing protein</fullName>
    </recommendedName>
</protein>
<dbReference type="GO" id="GO:0016020">
    <property type="term" value="C:membrane"/>
    <property type="evidence" value="ECO:0007669"/>
    <property type="project" value="UniProtKB-SubCell"/>
</dbReference>
<feature type="domain" description="Cyclic nucleotide-binding" evidence="5">
    <location>
        <begin position="530"/>
        <end position="609"/>
    </location>
</feature>
<evidence type="ECO:0000256" key="2">
    <source>
        <dbReference type="ARBA" id="ARBA00023303"/>
    </source>
</evidence>
<organism evidence="6">
    <name type="scientific">Fagus sylvatica</name>
    <name type="common">Beechnut</name>
    <dbReference type="NCBI Taxonomy" id="28930"/>
    <lineage>
        <taxon>Eukaryota</taxon>
        <taxon>Viridiplantae</taxon>
        <taxon>Streptophyta</taxon>
        <taxon>Embryophyta</taxon>
        <taxon>Tracheophyta</taxon>
        <taxon>Spermatophyta</taxon>
        <taxon>Magnoliopsida</taxon>
        <taxon>eudicotyledons</taxon>
        <taxon>Gunneridae</taxon>
        <taxon>Pentapetalae</taxon>
        <taxon>rosids</taxon>
        <taxon>fabids</taxon>
        <taxon>Fagales</taxon>
        <taxon>Fagaceae</taxon>
        <taxon>Fagus</taxon>
    </lineage>
</organism>
<evidence type="ECO:0000256" key="1">
    <source>
        <dbReference type="ARBA" id="ARBA00023286"/>
    </source>
</evidence>
<gene>
    <name evidence="6" type="ORF">FSB_LOCUS23743</name>
</gene>
<keyword evidence="2" id="KW-0407">Ion channel</keyword>
<feature type="transmembrane region" description="Helical" evidence="4">
    <location>
        <begin position="248"/>
        <end position="266"/>
    </location>
</feature>
<dbReference type="AlphaFoldDB" id="A0A2N9G9H5"/>
<accession>A0A2N9G9H5</accession>
<feature type="region of interest" description="Disordered" evidence="3">
    <location>
        <begin position="14"/>
        <end position="37"/>
    </location>
</feature>
<dbReference type="PANTHER" id="PTHR45651">
    <property type="entry name" value="CYCLIC NUCLEOTIDE-GATED ION CHANNEL 15-RELATED-RELATED"/>
    <property type="match status" value="1"/>
</dbReference>